<feature type="chain" id="PRO_5039337851" description="MCE family protein" evidence="1">
    <location>
        <begin position="20"/>
        <end position="331"/>
    </location>
</feature>
<evidence type="ECO:0008006" key="6">
    <source>
        <dbReference type="Google" id="ProtNLM"/>
    </source>
</evidence>
<dbReference type="AlphaFoldDB" id="W5WIN9"/>
<dbReference type="STRING" id="1449976.KALB_7711"/>
<dbReference type="PROSITE" id="PS51257">
    <property type="entry name" value="PROKAR_LIPOPROTEIN"/>
    <property type="match status" value="1"/>
</dbReference>
<dbReference type="InterPro" id="IPR005693">
    <property type="entry name" value="Mce"/>
</dbReference>
<dbReference type="PANTHER" id="PTHR33371:SF15">
    <property type="entry name" value="LIPOPROTEIN LPRN"/>
    <property type="match status" value="1"/>
</dbReference>
<dbReference type="GO" id="GO:0005576">
    <property type="term" value="C:extracellular region"/>
    <property type="evidence" value="ECO:0007669"/>
    <property type="project" value="TreeGrafter"/>
</dbReference>
<dbReference type="InterPro" id="IPR052336">
    <property type="entry name" value="MlaD_Phospholipid_Transporter"/>
</dbReference>
<name>W5WIN9_9PSEU</name>
<gene>
    <name evidence="4" type="ORF">KALB_7711</name>
</gene>
<dbReference type="InterPro" id="IPR024516">
    <property type="entry name" value="Mce_C"/>
</dbReference>
<dbReference type="Proteomes" id="UP000019225">
    <property type="component" value="Chromosome"/>
</dbReference>
<sequence length="331" mass="35076">MRRPALLCALLLLGGCGLGGPPETTVLVEFGDVANLVVNSEVKVDDVTVGSVRRIELDGWRARLTLGLSTVAGLPRNATAKIGQKSLLGAEYVELAAPRDEPLTGTLRDGDLIPLARTTRYPETEELLAGLSLWLNGGGLGNIRTITAEVDKALSGREKSARDLLDQVRRFADGLDQQKAAIVKAIEALDALSAPLAQQREQLGAALDHLTPGVRVLAEQRDHLTDALNSLANLSTVATRVVGESKQDLVDNLTALQPILTKLADSGDALPRSLQVAATVLYPLDKHKQVFRGDFANLFVTLDLSLPTLGHSLLGGALQAVNPLLAPIGGR</sequence>
<feature type="signal peptide" evidence="1">
    <location>
        <begin position="1"/>
        <end position="19"/>
    </location>
</feature>
<dbReference type="Pfam" id="PF11887">
    <property type="entry name" value="Mce4_CUP1"/>
    <property type="match status" value="1"/>
</dbReference>
<dbReference type="RefSeq" id="WP_025360897.1">
    <property type="nucleotide sequence ID" value="NZ_CP007155.1"/>
</dbReference>
<evidence type="ECO:0000256" key="1">
    <source>
        <dbReference type="SAM" id="SignalP"/>
    </source>
</evidence>
<dbReference type="OrthoDB" id="9774928at2"/>
<dbReference type="EMBL" id="CP007155">
    <property type="protein sequence ID" value="AHI01069.1"/>
    <property type="molecule type" value="Genomic_DNA"/>
</dbReference>
<evidence type="ECO:0000313" key="4">
    <source>
        <dbReference type="EMBL" id="AHI01069.1"/>
    </source>
</evidence>
<protein>
    <recommendedName>
        <fullName evidence="6">MCE family protein</fullName>
    </recommendedName>
</protein>
<evidence type="ECO:0000313" key="5">
    <source>
        <dbReference type="Proteomes" id="UP000019225"/>
    </source>
</evidence>
<feature type="domain" description="Mammalian cell entry C-terminal" evidence="3">
    <location>
        <begin position="106"/>
        <end position="278"/>
    </location>
</feature>
<feature type="domain" description="Mce/MlaD" evidence="2">
    <location>
        <begin position="24"/>
        <end position="96"/>
    </location>
</feature>
<dbReference type="PANTHER" id="PTHR33371">
    <property type="entry name" value="INTERMEMBRANE PHOSPHOLIPID TRANSPORT SYSTEM BINDING PROTEIN MLAD-RELATED"/>
    <property type="match status" value="1"/>
</dbReference>
<dbReference type="NCBIfam" id="TIGR00996">
    <property type="entry name" value="Mtu_fam_mce"/>
    <property type="match status" value="1"/>
</dbReference>
<evidence type="ECO:0000259" key="2">
    <source>
        <dbReference type="Pfam" id="PF02470"/>
    </source>
</evidence>
<dbReference type="HOGENOM" id="CLU_045966_2_0_11"/>
<dbReference type="Pfam" id="PF02470">
    <property type="entry name" value="MlaD"/>
    <property type="match status" value="1"/>
</dbReference>
<keyword evidence="1" id="KW-0732">Signal</keyword>
<accession>W5WIN9</accession>
<dbReference type="KEGG" id="kal:KALB_7711"/>
<dbReference type="eggNOG" id="COG1463">
    <property type="taxonomic scope" value="Bacteria"/>
</dbReference>
<keyword evidence="5" id="KW-1185">Reference proteome</keyword>
<reference evidence="4 5" key="1">
    <citation type="journal article" date="2014" name="BMC Genomics">
        <title>Complete genome sequence of producer of the glycopeptide antibiotic Aculeximycin Kutzneria albida DSM 43870T, a representative of minor genus of Pseudonocardiaceae.</title>
        <authorList>
            <person name="Rebets Y."/>
            <person name="Tokovenko B."/>
            <person name="Lushchyk I."/>
            <person name="Ruckert C."/>
            <person name="Zaburannyi N."/>
            <person name="Bechthold A."/>
            <person name="Kalinowski J."/>
            <person name="Luzhetskyy A."/>
        </authorList>
    </citation>
    <scope>NUCLEOTIDE SEQUENCE [LARGE SCALE GENOMIC DNA]</scope>
    <source>
        <strain evidence="4">DSM 43870</strain>
    </source>
</reference>
<proteinExistence type="predicted"/>
<organism evidence="4 5">
    <name type="scientific">Kutzneria albida DSM 43870</name>
    <dbReference type="NCBI Taxonomy" id="1449976"/>
    <lineage>
        <taxon>Bacteria</taxon>
        <taxon>Bacillati</taxon>
        <taxon>Actinomycetota</taxon>
        <taxon>Actinomycetes</taxon>
        <taxon>Pseudonocardiales</taxon>
        <taxon>Pseudonocardiaceae</taxon>
        <taxon>Kutzneria</taxon>
    </lineage>
</organism>
<dbReference type="InterPro" id="IPR003399">
    <property type="entry name" value="Mce/MlaD"/>
</dbReference>
<evidence type="ECO:0000259" key="3">
    <source>
        <dbReference type="Pfam" id="PF11887"/>
    </source>
</evidence>